<gene>
    <name evidence="8" type="ORF">QC761_401670</name>
</gene>
<dbReference type="PANTHER" id="PTHR14978:SF0">
    <property type="entry name" value="BETA-CATENIN-LIKE PROTEIN 1"/>
    <property type="match status" value="1"/>
</dbReference>
<evidence type="ECO:0000256" key="5">
    <source>
        <dbReference type="ARBA" id="ARBA00023242"/>
    </source>
</evidence>
<organism evidence="8 9">
    <name type="scientific">Podospora bellae-mahoneyi</name>
    <dbReference type="NCBI Taxonomy" id="2093777"/>
    <lineage>
        <taxon>Eukaryota</taxon>
        <taxon>Fungi</taxon>
        <taxon>Dikarya</taxon>
        <taxon>Ascomycota</taxon>
        <taxon>Pezizomycotina</taxon>
        <taxon>Sordariomycetes</taxon>
        <taxon>Sordariomycetidae</taxon>
        <taxon>Sordariales</taxon>
        <taxon>Podosporaceae</taxon>
        <taxon>Podospora</taxon>
    </lineage>
</organism>
<dbReference type="RefSeq" id="XP_062731901.1">
    <property type="nucleotide sequence ID" value="XM_062878463.1"/>
</dbReference>
<dbReference type="SUPFAM" id="SSF48371">
    <property type="entry name" value="ARM repeat"/>
    <property type="match status" value="1"/>
</dbReference>
<evidence type="ECO:0000256" key="3">
    <source>
        <dbReference type="ARBA" id="ARBA00022737"/>
    </source>
</evidence>
<keyword evidence="3" id="KW-0677">Repeat</keyword>
<comment type="subcellular location">
    <subcellularLocation>
        <location evidence="1">Nucleus</location>
    </subcellularLocation>
</comment>
<evidence type="ECO:0000259" key="7">
    <source>
        <dbReference type="SMART" id="SM01156"/>
    </source>
</evidence>
<dbReference type="SMART" id="SM01156">
    <property type="entry name" value="DUF1716"/>
    <property type="match status" value="1"/>
</dbReference>
<keyword evidence="9" id="KW-1185">Reference proteome</keyword>
<keyword evidence="4" id="KW-0175">Coiled coil</keyword>
<dbReference type="EMBL" id="JAFFGZ010000006">
    <property type="protein sequence ID" value="KAK4642925.1"/>
    <property type="molecule type" value="Genomic_DNA"/>
</dbReference>
<evidence type="ECO:0000256" key="6">
    <source>
        <dbReference type="SAM" id="MobiDB-lite"/>
    </source>
</evidence>
<feature type="region of interest" description="Disordered" evidence="6">
    <location>
        <begin position="18"/>
        <end position="71"/>
    </location>
</feature>
<dbReference type="Gene3D" id="1.25.10.10">
    <property type="entry name" value="Leucine-rich Repeat Variant"/>
    <property type="match status" value="1"/>
</dbReference>
<reference evidence="8 9" key="1">
    <citation type="journal article" date="2023" name="bioRxiv">
        <title>High-quality genome assemblies of four members of thePodospora anserinaspecies complex.</title>
        <authorList>
            <person name="Ament-Velasquez S.L."/>
            <person name="Vogan A.A."/>
            <person name="Wallerman O."/>
            <person name="Hartmann F."/>
            <person name="Gautier V."/>
            <person name="Silar P."/>
            <person name="Giraud T."/>
            <person name="Johannesson H."/>
        </authorList>
    </citation>
    <scope>NUCLEOTIDE SEQUENCE [LARGE SCALE GENOMIC DNA]</scope>
    <source>
        <strain evidence="8 9">CBS 112042</strain>
    </source>
</reference>
<evidence type="ECO:0000256" key="1">
    <source>
        <dbReference type="ARBA" id="ARBA00004123"/>
    </source>
</evidence>
<dbReference type="PANTHER" id="PTHR14978">
    <property type="entry name" value="BETA-CATENIN-LIKE PROTEIN 1 NUCLEAR ASSOCIATED PROTEIN"/>
    <property type="match status" value="1"/>
</dbReference>
<accession>A0ABR0FIP8</accession>
<dbReference type="InterPro" id="IPR013180">
    <property type="entry name" value="CTNNBL1_N"/>
</dbReference>
<dbReference type="Pfam" id="PF08216">
    <property type="entry name" value="CTNNBL"/>
    <property type="match status" value="1"/>
</dbReference>
<dbReference type="InterPro" id="IPR039678">
    <property type="entry name" value="CTNNBL1"/>
</dbReference>
<feature type="domain" description="Beta-catenin-like protein 1 N-terminal" evidence="7">
    <location>
        <begin position="77"/>
        <end position="186"/>
    </location>
</feature>
<evidence type="ECO:0000313" key="8">
    <source>
        <dbReference type="EMBL" id="KAK4642925.1"/>
    </source>
</evidence>
<name>A0ABR0FIP8_9PEZI</name>
<comment type="caution">
    <text evidence="8">The sequence shown here is derived from an EMBL/GenBank/DDBJ whole genome shotgun (WGS) entry which is preliminary data.</text>
</comment>
<dbReference type="GeneID" id="87897945"/>
<protein>
    <recommendedName>
        <fullName evidence="7">Beta-catenin-like protein 1 N-terminal domain-containing protein</fullName>
    </recommendedName>
</protein>
<proteinExistence type="predicted"/>
<evidence type="ECO:0000256" key="4">
    <source>
        <dbReference type="ARBA" id="ARBA00023054"/>
    </source>
</evidence>
<dbReference type="InterPro" id="IPR011989">
    <property type="entry name" value="ARM-like"/>
</dbReference>
<evidence type="ECO:0000256" key="2">
    <source>
        <dbReference type="ARBA" id="ARBA00022553"/>
    </source>
</evidence>
<keyword evidence="2" id="KW-0597">Phosphoprotein</keyword>
<feature type="compositionally biased region" description="Acidic residues" evidence="6">
    <location>
        <begin position="57"/>
        <end position="66"/>
    </location>
</feature>
<sequence length="581" mass="64203">MPSKRKLDLPPAEIYKAAKLASNGSRHAHVEEDDDLEAGPAPPPEDDDGDYGPSAPPEDDDGDDEEGRFFGGGITQTEKEVLDFMDSNQQSTAFDAGPETIDGSWLKKTALSFEKKISRNAELRAKFENDPSKFIDSEADLDSAIKSLSILSDHPSLYPLFAQLGSAASLVSLLAHENTDIAIDAVEILSELTDQDVSASEPDWLSLVNACLEADLLGLLTSNFSRLDETNESDREGVYHALSLLENLSSSPTICDKLGSDKPLVQYLLNRISTPQEKETSQNKQYSAEILAILVSSSLPNRTCLVSLNAVDILLQQIAPYRKRDPDKSSSSYTPEFIRNSFECLSSLVSSPEGKKAFIEAEGVELCLIMLKDGGPKITKPSSLRLLDHACAFSPEMATKIVTEGGLKTLFTMFMKNKTSVGQTTEHLIGIFASMLRFLPAESPERIRTLAKFVEKEYEKLEKTVQLRREYAARLGVVDAAIQEENNTLDTKDREEMEDEFFSRRLDAGLFCLQSIDVVLAWLIAEDDGARDKIKELLADRDEDLGVLRKTIQEQIEGVDEGGEDGRETKEMLSTLVRFLV</sequence>
<evidence type="ECO:0000313" key="9">
    <source>
        <dbReference type="Proteomes" id="UP001322138"/>
    </source>
</evidence>
<keyword evidence="5" id="KW-0539">Nucleus</keyword>
<dbReference type="InterPro" id="IPR016024">
    <property type="entry name" value="ARM-type_fold"/>
</dbReference>
<dbReference type="Proteomes" id="UP001322138">
    <property type="component" value="Unassembled WGS sequence"/>
</dbReference>